<proteinExistence type="predicted"/>
<accession>A0A7K1UNU6</accession>
<dbReference type="Proteomes" id="UP000460157">
    <property type="component" value="Unassembled WGS sequence"/>
</dbReference>
<organism evidence="1 2">
    <name type="scientific">Nesterenkonia alkaliphila</name>
    <dbReference type="NCBI Taxonomy" id="1463631"/>
    <lineage>
        <taxon>Bacteria</taxon>
        <taxon>Bacillati</taxon>
        <taxon>Actinomycetota</taxon>
        <taxon>Actinomycetes</taxon>
        <taxon>Micrococcales</taxon>
        <taxon>Micrococcaceae</taxon>
        <taxon>Nesterenkonia</taxon>
    </lineage>
</organism>
<dbReference type="AlphaFoldDB" id="A0A7K1UNU6"/>
<sequence length="176" mass="19023">MAIRAIESSDLLSLADKLAGREAGPGKPRTIELRRAISTAYYALFHKRIQHAAMRLIGGTDWTEVHAATARWIAHTDLAALSDAVNGRGNQALRFVLTGADPRLADVAQDFIDLQTARHGADYDDYFEVSKASALALVDTAHASVTTATELFLANESSYDRFLGLAIGGVKIAKNR</sequence>
<evidence type="ECO:0000313" key="2">
    <source>
        <dbReference type="Proteomes" id="UP000460157"/>
    </source>
</evidence>
<reference evidence="1 2" key="1">
    <citation type="submission" date="2019-12" db="EMBL/GenBank/DDBJ databases">
        <title>Nesterenkonia muleiensis sp. nov., a novel actinobacterium isolated from sap of Populus euphratica.</title>
        <authorList>
            <person name="Wang R."/>
        </authorList>
    </citation>
    <scope>NUCLEOTIDE SEQUENCE [LARGE SCALE GENOMIC DNA]</scope>
    <source>
        <strain evidence="1 2">F10</strain>
    </source>
</reference>
<comment type="caution">
    <text evidence="1">The sequence shown here is derived from an EMBL/GenBank/DDBJ whole genome shotgun (WGS) entry which is preliminary data.</text>
</comment>
<name>A0A7K1UNU6_9MICC</name>
<dbReference type="Gene3D" id="1.20.120.330">
    <property type="entry name" value="Nucleotidyltransferases domain 2"/>
    <property type="match status" value="1"/>
</dbReference>
<dbReference type="OrthoDB" id="7845978at2"/>
<evidence type="ECO:0008006" key="3">
    <source>
        <dbReference type="Google" id="ProtNLM"/>
    </source>
</evidence>
<dbReference type="EMBL" id="WRPM01000103">
    <property type="protein sequence ID" value="MVT27701.1"/>
    <property type="molecule type" value="Genomic_DNA"/>
</dbReference>
<protein>
    <recommendedName>
        <fullName evidence="3">HEPN domain-containing protein</fullName>
    </recommendedName>
</protein>
<dbReference type="RefSeq" id="WP_157325905.1">
    <property type="nucleotide sequence ID" value="NZ_BMFX01000010.1"/>
</dbReference>
<evidence type="ECO:0000313" key="1">
    <source>
        <dbReference type="EMBL" id="MVT27701.1"/>
    </source>
</evidence>
<gene>
    <name evidence="1" type="ORF">GNZ21_15290</name>
</gene>
<keyword evidence="2" id="KW-1185">Reference proteome</keyword>